<dbReference type="Pfam" id="PF12031">
    <property type="entry name" value="BAF250_C"/>
    <property type="match status" value="1"/>
</dbReference>
<evidence type="ECO:0000313" key="3">
    <source>
        <dbReference type="EMBL" id="CAG8646515.1"/>
    </source>
</evidence>
<reference evidence="3" key="1">
    <citation type="submission" date="2021-06" db="EMBL/GenBank/DDBJ databases">
        <authorList>
            <person name="Kallberg Y."/>
            <person name="Tangrot J."/>
            <person name="Rosling A."/>
        </authorList>
    </citation>
    <scope>NUCLEOTIDE SEQUENCE</scope>
    <source>
        <strain evidence="3">FL130A</strain>
    </source>
</reference>
<dbReference type="AlphaFoldDB" id="A0A9N9H3Q7"/>
<dbReference type="InterPro" id="IPR011989">
    <property type="entry name" value="ARM-like"/>
</dbReference>
<dbReference type="EMBL" id="CAJVPS010008937">
    <property type="protein sequence ID" value="CAG8646515.1"/>
    <property type="molecule type" value="Genomic_DNA"/>
</dbReference>
<feature type="compositionally biased region" description="Basic and acidic residues" evidence="1">
    <location>
        <begin position="703"/>
        <end position="715"/>
    </location>
</feature>
<feature type="compositionally biased region" description="Polar residues" evidence="1">
    <location>
        <begin position="261"/>
        <end position="302"/>
    </location>
</feature>
<dbReference type="Gene3D" id="1.25.10.10">
    <property type="entry name" value="Leucine-rich Repeat Variant"/>
    <property type="match status" value="1"/>
</dbReference>
<evidence type="ECO:0000259" key="2">
    <source>
        <dbReference type="Pfam" id="PF12031"/>
    </source>
</evidence>
<dbReference type="Proteomes" id="UP000789508">
    <property type="component" value="Unassembled WGS sequence"/>
</dbReference>
<feature type="compositionally biased region" description="Polar residues" evidence="1">
    <location>
        <begin position="468"/>
        <end position="494"/>
    </location>
</feature>
<feature type="compositionally biased region" description="Polar residues" evidence="1">
    <location>
        <begin position="445"/>
        <end position="456"/>
    </location>
</feature>
<dbReference type="InterPro" id="IPR033388">
    <property type="entry name" value="BAF250_C"/>
</dbReference>
<organism evidence="3 4">
    <name type="scientific">Ambispora leptoticha</name>
    <dbReference type="NCBI Taxonomy" id="144679"/>
    <lineage>
        <taxon>Eukaryota</taxon>
        <taxon>Fungi</taxon>
        <taxon>Fungi incertae sedis</taxon>
        <taxon>Mucoromycota</taxon>
        <taxon>Glomeromycotina</taxon>
        <taxon>Glomeromycetes</taxon>
        <taxon>Archaeosporales</taxon>
        <taxon>Ambisporaceae</taxon>
        <taxon>Ambispora</taxon>
    </lineage>
</organism>
<feature type="region of interest" description="Disordered" evidence="1">
    <location>
        <begin position="703"/>
        <end position="730"/>
    </location>
</feature>
<feature type="region of interest" description="Disordered" evidence="1">
    <location>
        <begin position="468"/>
        <end position="501"/>
    </location>
</feature>
<feature type="compositionally biased region" description="Polar residues" evidence="1">
    <location>
        <begin position="364"/>
        <end position="379"/>
    </location>
</feature>
<feature type="compositionally biased region" description="Low complexity" evidence="1">
    <location>
        <begin position="337"/>
        <end position="351"/>
    </location>
</feature>
<feature type="domain" description="SWI/SNF-like complex subunit BAF250 C-terminal" evidence="2">
    <location>
        <begin position="655"/>
        <end position="849"/>
    </location>
</feature>
<evidence type="ECO:0000256" key="1">
    <source>
        <dbReference type="SAM" id="MobiDB-lite"/>
    </source>
</evidence>
<dbReference type="InterPro" id="IPR016024">
    <property type="entry name" value="ARM-type_fold"/>
</dbReference>
<keyword evidence="4" id="KW-1185">Reference proteome</keyword>
<protein>
    <submittedName>
        <fullName evidence="3">6852_t:CDS:1</fullName>
    </submittedName>
</protein>
<gene>
    <name evidence="3" type="ORF">ALEPTO_LOCUS9881</name>
</gene>
<feature type="non-terminal residue" evidence="3">
    <location>
        <position position="1"/>
    </location>
</feature>
<feature type="region of interest" description="Disordered" evidence="1">
    <location>
        <begin position="433"/>
        <end position="456"/>
    </location>
</feature>
<dbReference type="OrthoDB" id="1938591at2759"/>
<feature type="compositionally biased region" description="Low complexity" evidence="1">
    <location>
        <begin position="311"/>
        <end position="330"/>
    </location>
</feature>
<dbReference type="SUPFAM" id="SSF48371">
    <property type="entry name" value="ARM repeat"/>
    <property type="match status" value="1"/>
</dbReference>
<feature type="region of interest" description="Disordered" evidence="1">
    <location>
        <begin position="261"/>
        <end position="379"/>
    </location>
</feature>
<sequence>VLSPISQKSHCTLLAHKQHTSRSMDPSLYQQQPTEAAVAGGYPQPYLNNFSNNPAYMGAAANGINSMMSNLGNRAMFSAPVGAPVAAVSSMSANGMPPAKRVALAPPPTTMQNMYQNLSPNQFFGPMTQTGGNNSSDNNTNNAGQSMLRLTRSNHSPFMNPMSQGIDMKAQTAATMQANNPYAPIYGQYPQQAQKPAVGMNNLMNQSIHGIDDNGVGWLDMDDPNTVYDFSITGGGLELSNASSISNWNALQENFNYSTKPYSSSINPSHQQQQSEQMTTLSQSHQADQNSNSLQGNLNFMTRATKPYNPLDQNHQDSSSLSQSSDTNQQIKTTNMLQQHQPPQSLSQSSQNDIGSHGMLSGQVPVSQKSIQRNPSSNMQHNYLDTMQMLSVGSGNNNLSAIYGNQINYNQPIRASPSRQFPKTYTNESLQMSNSLMGGYPQSPTPSGKQLTDTRSIAQQQQLFIHSTNSQPTNPLIPSQTQAALSASSHSKQPTPLIRKQPQRPNKVTYFPKTRTVETYGGIDLRVFERFSIPLNLPGIQDLGAVDIHALTMSLKSNMKLEVTNALNTLTTITSQRNITIDLRLCTDLLDVLLDALVEYADDYSSYTEESDENLGPERKFLTYQELVELSRNEYFELAYESSSVSEGWLSRREQCWCITNLIRNFSFMGENQLYLAKHSRLLTVLMRMLYIGEYDESDKGNINKSIKGKEKEVDNDLQNGNQTSEKETNHIKKSSLNLIHQKRGALDILDYRKSMLTILSNIASYLILPSVSISRDLLSILADFLEHTEDYYAQVALEVLAKISVAYENRQLIGGCSESTILSLFNCLIRMLPRGDRIDANRVLQELANLESVVMALYNLACLSNESLRRKMVNTAGFVPRMLKMSITLASIGNDPNTSVFTILCRRAIETLKVLAKGNQSVFLVYTEQLMHALLTPYIDPVVERDLESIMYP</sequence>
<name>A0A9N9H3Q7_9GLOM</name>
<evidence type="ECO:0000313" key="4">
    <source>
        <dbReference type="Proteomes" id="UP000789508"/>
    </source>
</evidence>
<comment type="caution">
    <text evidence="3">The sequence shown here is derived from an EMBL/GenBank/DDBJ whole genome shotgun (WGS) entry which is preliminary data.</text>
</comment>
<accession>A0A9N9H3Q7</accession>
<feature type="non-terminal residue" evidence="3">
    <location>
        <position position="954"/>
    </location>
</feature>
<proteinExistence type="predicted"/>